<reference evidence="2 3" key="1">
    <citation type="submission" date="2021-02" db="EMBL/GenBank/DDBJ databases">
        <title>Alicyclobacillus curvatus sp. nov. and Alicyclobacillus mengziensis sp. nov., two acidophilic bacteria isolated from acid mine drainage.</title>
        <authorList>
            <person name="Huang Y."/>
        </authorList>
    </citation>
    <scope>NUCLEOTIDE SEQUENCE [LARGE SCALE GENOMIC DNA]</scope>
    <source>
        <strain evidence="2 3">S30H14</strain>
    </source>
</reference>
<evidence type="ECO:0000256" key="1">
    <source>
        <dbReference type="SAM" id="Phobius"/>
    </source>
</evidence>
<organism evidence="2 3">
    <name type="scientific">Alicyclobacillus mengziensis</name>
    <dbReference type="NCBI Taxonomy" id="2931921"/>
    <lineage>
        <taxon>Bacteria</taxon>
        <taxon>Bacillati</taxon>
        <taxon>Bacillota</taxon>
        <taxon>Bacilli</taxon>
        <taxon>Bacillales</taxon>
        <taxon>Alicyclobacillaceae</taxon>
        <taxon>Alicyclobacillus</taxon>
    </lineage>
</organism>
<evidence type="ECO:0000313" key="2">
    <source>
        <dbReference type="EMBL" id="QSO47180.1"/>
    </source>
</evidence>
<gene>
    <name evidence="2" type="ORF">JZ786_22745</name>
</gene>
<dbReference type="EMBL" id="CP071182">
    <property type="protein sequence ID" value="QSO47180.1"/>
    <property type="molecule type" value="Genomic_DNA"/>
</dbReference>
<feature type="transmembrane region" description="Helical" evidence="1">
    <location>
        <begin position="56"/>
        <end position="77"/>
    </location>
</feature>
<feature type="transmembrane region" description="Helical" evidence="1">
    <location>
        <begin position="83"/>
        <end position="104"/>
    </location>
</feature>
<name>A0A9X7Z7B8_9BACL</name>
<keyword evidence="1" id="KW-0812">Transmembrane</keyword>
<dbReference type="RefSeq" id="WP_206656538.1">
    <property type="nucleotide sequence ID" value="NZ_CP071182.1"/>
</dbReference>
<sequence length="156" mass="17276">MYIVASFEQSIFLELAISALEQEGITKDRILAVPLDKRTEPRQLFDTLHRADGFSLFDLAAILGTCGMLLGAIYGMVLAWGPILWGIIGLAFGFGAGFVIRLALVKRKTQRDTKRNATAEVFVLIRCNPEQKQTVENILWENIALGVAKLDVRDPA</sequence>
<evidence type="ECO:0000313" key="3">
    <source>
        <dbReference type="Proteomes" id="UP000663505"/>
    </source>
</evidence>
<proteinExistence type="predicted"/>
<keyword evidence="1" id="KW-0472">Membrane</keyword>
<accession>A0A9X7Z7B8</accession>
<dbReference type="Proteomes" id="UP000663505">
    <property type="component" value="Chromosome"/>
</dbReference>
<dbReference type="AlphaFoldDB" id="A0A9X7Z7B8"/>
<dbReference type="KEGG" id="afx:JZ786_22745"/>
<keyword evidence="1" id="KW-1133">Transmembrane helix</keyword>
<keyword evidence="3" id="KW-1185">Reference proteome</keyword>
<evidence type="ECO:0008006" key="4">
    <source>
        <dbReference type="Google" id="ProtNLM"/>
    </source>
</evidence>
<protein>
    <recommendedName>
        <fullName evidence="4">DUF1269 domain-containing protein</fullName>
    </recommendedName>
</protein>